<evidence type="ECO:0000313" key="3">
    <source>
        <dbReference type="Proteomes" id="UP000655420"/>
    </source>
</evidence>
<sequence>MDDHYTVEIAFAVGALVTTVGGTVGTGAAALRLAGSKHNWRISRFPVTEVLASGILLMFFLGYWRLLLV</sequence>
<dbReference type="AlphaFoldDB" id="A0A8J7SHG1"/>
<name>A0A8J7SHG1_9RHOB</name>
<evidence type="ECO:0000256" key="1">
    <source>
        <dbReference type="SAM" id="Phobius"/>
    </source>
</evidence>
<proteinExistence type="predicted"/>
<keyword evidence="1" id="KW-0472">Membrane</keyword>
<reference evidence="2" key="1">
    <citation type="submission" date="2020-12" db="EMBL/GenBank/DDBJ databases">
        <title>Bacterial taxonomy.</title>
        <authorList>
            <person name="Pan X."/>
        </authorList>
    </citation>
    <scope>NUCLEOTIDE SEQUENCE</scope>
    <source>
        <strain evidence="2">M0105</strain>
    </source>
</reference>
<organism evidence="2 3">
    <name type="scientific">Thermohalobaculum xanthum</name>
    <dbReference type="NCBI Taxonomy" id="2753746"/>
    <lineage>
        <taxon>Bacteria</taxon>
        <taxon>Pseudomonadati</taxon>
        <taxon>Pseudomonadota</taxon>
        <taxon>Alphaproteobacteria</taxon>
        <taxon>Rhodobacterales</taxon>
        <taxon>Paracoccaceae</taxon>
        <taxon>Thermohalobaculum</taxon>
    </lineage>
</organism>
<dbReference type="Proteomes" id="UP000655420">
    <property type="component" value="Unassembled WGS sequence"/>
</dbReference>
<dbReference type="RefSeq" id="WP_200612124.1">
    <property type="nucleotide sequence ID" value="NZ_JAEHHL010000010.1"/>
</dbReference>
<keyword evidence="3" id="KW-1185">Reference proteome</keyword>
<feature type="transmembrane region" description="Helical" evidence="1">
    <location>
        <begin position="12"/>
        <end position="33"/>
    </location>
</feature>
<feature type="transmembrane region" description="Helical" evidence="1">
    <location>
        <begin position="45"/>
        <end position="64"/>
    </location>
</feature>
<keyword evidence="1" id="KW-1133">Transmembrane helix</keyword>
<accession>A0A8J7SHG1</accession>
<keyword evidence="1" id="KW-0812">Transmembrane</keyword>
<evidence type="ECO:0000313" key="2">
    <source>
        <dbReference type="EMBL" id="MBK0400737.1"/>
    </source>
</evidence>
<dbReference type="EMBL" id="JAEHHL010000010">
    <property type="protein sequence ID" value="MBK0400737.1"/>
    <property type="molecule type" value="Genomic_DNA"/>
</dbReference>
<protein>
    <submittedName>
        <fullName evidence="2">Uncharacterized protein</fullName>
    </submittedName>
</protein>
<comment type="caution">
    <text evidence="2">The sequence shown here is derived from an EMBL/GenBank/DDBJ whole genome shotgun (WGS) entry which is preliminary data.</text>
</comment>
<gene>
    <name evidence="2" type="ORF">H0I76_16175</name>
</gene>